<dbReference type="Proteomes" id="UP000070282">
    <property type="component" value="Unassembled WGS sequence"/>
</dbReference>
<dbReference type="PATRIC" id="fig|1306954.6.peg.3459"/>
<dbReference type="AlphaFoldDB" id="A0A137S1F8"/>
<keyword evidence="3" id="KW-1185">Reference proteome</keyword>
<protein>
    <submittedName>
        <fullName evidence="2">Transposase</fullName>
    </submittedName>
</protein>
<proteinExistence type="predicted"/>
<gene>
    <name evidence="2" type="ORF">J122_4155</name>
</gene>
<dbReference type="PANTHER" id="PTHR33498">
    <property type="entry name" value="TRANSPOSASE FOR INSERTION SEQUENCE ELEMENT IS1557"/>
    <property type="match status" value="1"/>
</dbReference>
<dbReference type="InterPro" id="IPR002560">
    <property type="entry name" value="Transposase_DDE"/>
</dbReference>
<dbReference type="EMBL" id="LOCO01000056">
    <property type="protein sequence ID" value="KXO06268.1"/>
    <property type="molecule type" value="Genomic_DNA"/>
</dbReference>
<evidence type="ECO:0000259" key="1">
    <source>
        <dbReference type="Pfam" id="PF01610"/>
    </source>
</evidence>
<name>A0A137S1F8_9GAMM</name>
<sequence length="180" mass="20956">MVSMDMWNPYRTAVKVVLPEARIVVDKFHVVRMANDALEKVRKGLRKELKSSQIRTLRGDRKILLKRAHEVSDWERLIMETWTGAFPKLLAAYEHKERFYGIWDATTRPQAEAALEEWIATIPKGQKAVWSDLIRAVSNWREEIMAYFETDMPVTTTLTQNPSTDWPRTRTVKGVVTPSR</sequence>
<dbReference type="PANTHER" id="PTHR33498:SF1">
    <property type="entry name" value="TRANSPOSASE FOR INSERTION SEQUENCE ELEMENT IS1557"/>
    <property type="match status" value="1"/>
</dbReference>
<dbReference type="InterPro" id="IPR047951">
    <property type="entry name" value="Transpos_ISL3"/>
</dbReference>
<comment type="caution">
    <text evidence="2">The sequence shown here is derived from an EMBL/GenBank/DDBJ whole genome shotgun (WGS) entry which is preliminary data.</text>
</comment>
<reference evidence="3" key="1">
    <citation type="submission" date="2015-12" db="EMBL/GenBank/DDBJ databases">
        <authorList>
            <person name="Lima A."/>
            <person name="Farahani Zayas N."/>
            <person name="Castro Da Silva M.A."/>
            <person name="Cabral A."/>
            <person name="Pessatti M.L."/>
        </authorList>
    </citation>
    <scope>NUCLEOTIDE SEQUENCE [LARGE SCALE GENOMIC DNA]</scope>
    <source>
        <strain evidence="3">LAMA 842</strain>
    </source>
</reference>
<accession>A0A137S1F8</accession>
<organism evidence="2 3">
    <name type="scientific">Marinobacter excellens LAMA 842</name>
    <dbReference type="NCBI Taxonomy" id="1306954"/>
    <lineage>
        <taxon>Bacteria</taxon>
        <taxon>Pseudomonadati</taxon>
        <taxon>Pseudomonadota</taxon>
        <taxon>Gammaproteobacteria</taxon>
        <taxon>Pseudomonadales</taxon>
        <taxon>Marinobacteraceae</taxon>
        <taxon>Marinobacter</taxon>
    </lineage>
</organism>
<dbReference type="Pfam" id="PF01610">
    <property type="entry name" value="DDE_Tnp_ISL3"/>
    <property type="match status" value="1"/>
</dbReference>
<evidence type="ECO:0000313" key="2">
    <source>
        <dbReference type="EMBL" id="KXO06268.1"/>
    </source>
</evidence>
<evidence type="ECO:0000313" key="3">
    <source>
        <dbReference type="Proteomes" id="UP000070282"/>
    </source>
</evidence>
<feature type="domain" description="Transposase IS204/IS1001/IS1096/IS1165 DDE" evidence="1">
    <location>
        <begin position="1"/>
        <end position="151"/>
    </location>
</feature>